<feature type="compositionally biased region" description="Low complexity" evidence="3">
    <location>
        <begin position="265"/>
        <end position="310"/>
    </location>
</feature>
<dbReference type="InterPro" id="IPR001940">
    <property type="entry name" value="Peptidase_S1C"/>
</dbReference>
<feature type="compositionally biased region" description="Low complexity" evidence="3">
    <location>
        <begin position="369"/>
        <end position="380"/>
    </location>
</feature>
<dbReference type="GO" id="GO:0004252">
    <property type="term" value="F:serine-type endopeptidase activity"/>
    <property type="evidence" value="ECO:0007669"/>
    <property type="project" value="InterPro"/>
</dbReference>
<evidence type="ECO:0000259" key="5">
    <source>
        <dbReference type="PROSITE" id="PS50106"/>
    </source>
</evidence>
<dbReference type="Pfam" id="PF13180">
    <property type="entry name" value="PDZ_2"/>
    <property type="match status" value="1"/>
</dbReference>
<dbReference type="SUPFAM" id="SSF50494">
    <property type="entry name" value="Trypsin-like serine proteases"/>
    <property type="match status" value="1"/>
</dbReference>
<evidence type="ECO:0000313" key="7">
    <source>
        <dbReference type="Proteomes" id="UP000608955"/>
    </source>
</evidence>
<dbReference type="PANTHER" id="PTHR43343">
    <property type="entry name" value="PEPTIDASE S12"/>
    <property type="match status" value="1"/>
</dbReference>
<keyword evidence="7" id="KW-1185">Reference proteome</keyword>
<feature type="compositionally biased region" description="Low complexity" evidence="3">
    <location>
        <begin position="110"/>
        <end position="131"/>
    </location>
</feature>
<protein>
    <recommendedName>
        <fullName evidence="5">PDZ domain-containing protein</fullName>
    </recommendedName>
</protein>
<dbReference type="EMBL" id="BMVF01000008">
    <property type="protein sequence ID" value="GHD90452.1"/>
    <property type="molecule type" value="Genomic_DNA"/>
</dbReference>
<feature type="compositionally biased region" description="Low complexity" evidence="3">
    <location>
        <begin position="441"/>
        <end position="463"/>
    </location>
</feature>
<dbReference type="PRINTS" id="PR00834">
    <property type="entry name" value="PROTEASES2C"/>
</dbReference>
<keyword evidence="4" id="KW-1133">Transmembrane helix</keyword>
<feature type="region of interest" description="Disordered" evidence="3">
    <location>
        <begin position="1"/>
        <end position="326"/>
    </location>
</feature>
<reference evidence="6" key="2">
    <citation type="submission" date="2020-09" db="EMBL/GenBank/DDBJ databases">
        <authorList>
            <person name="Sun Q."/>
            <person name="Ohkuma M."/>
        </authorList>
    </citation>
    <scope>NUCLEOTIDE SEQUENCE</scope>
    <source>
        <strain evidence="6">JCM 4654</strain>
    </source>
</reference>
<feature type="region of interest" description="Disordered" evidence="3">
    <location>
        <begin position="369"/>
        <end position="467"/>
    </location>
</feature>
<evidence type="ECO:0000256" key="1">
    <source>
        <dbReference type="ARBA" id="ARBA00022670"/>
    </source>
</evidence>
<dbReference type="SUPFAM" id="SSF50156">
    <property type="entry name" value="PDZ domain-like"/>
    <property type="match status" value="1"/>
</dbReference>
<accession>A0A919CVR7</accession>
<name>A0A919CVR7_9ACTN</name>
<sequence length="864" mass="83410">MGAESTTHGRPTSRAEARCGENMNEGKPTKSTRTRWWTRPRPVPAQDEGPAPVGPVAEPAAAVTEGDYELERPRTTPASLGTDPAAPTPADAPPRQAPAPTETDGEPLEDALTTGLDGDAGGDSVSGAVGDAEGDSVSGAVGGAEGDSVSGPVGGAEGDSVSGPVGGAGDDSVSGLVGGTEGDSVSGPVGGGGGDSVGGPVGGTGGDSVTGSVGSAKGDDVSGPEGGTSGDRATRSEGDAGGDFELAKPHPATGGDSKMPTAHQGDAPAAVPAPGGGLADAPGSGESVADVPASGEAAAAGSAAVSGDAPAPMPAPGEIPAAGSASGEASDAWAAVVSGEVPAVGSVAASGEAPAVGSVVVSREAPAAASVAASGEVPVGDGSGRAEPLHEPDPYGTPPYGEPGPWASAPPVQHPAVASATGAVPPGHTAHPATGVPSVTPAAASMPGPAAPGPASALPSASIPGPPAGPWQRYDPWAATPLPAPLLHSGAPARRTRLRRMIIGGALALALVSGGLGGLLGAYIERNGGVGAVQLPQAGKEPAGRAPDSVAGIAARALPSVVTLHVTGSDEQGTGTGFVLDRLGHILTNNHVVENAASGGDISVTFSGGQTAKARIIGRDTGYDLAVVQVSGVRGLTPIPLGNSDNVQVGDPVVAIGAPFDLANTVTSGIISAKERPITAGGQKGDGSDVSYVDALQTDAPINPGNSGGPLLDSKGRVVGINSAIRSADTGSDVQSGQAGSIGLGFAIPVNQARRVAEELINKGKASHPVIGVTLDMNYTGDGAKVGAKGRDGGAPVTPGGPGAHAGIKAGDVITAVDGQRVHSGEELIVKTRAHRPGDRLELTVRRDGKERTVSLVLGSSGGD</sequence>
<dbReference type="InterPro" id="IPR036034">
    <property type="entry name" value="PDZ_sf"/>
</dbReference>
<keyword evidence="2" id="KW-0378">Hydrolase</keyword>
<dbReference type="Proteomes" id="UP000608955">
    <property type="component" value="Unassembled WGS sequence"/>
</dbReference>
<dbReference type="SMART" id="SM00228">
    <property type="entry name" value="PDZ"/>
    <property type="match status" value="1"/>
</dbReference>
<keyword evidence="1" id="KW-0645">Protease</keyword>
<feature type="compositionally biased region" description="Polar residues" evidence="3">
    <location>
        <begin position="1"/>
        <end position="10"/>
    </location>
</feature>
<evidence type="ECO:0000256" key="3">
    <source>
        <dbReference type="SAM" id="MobiDB-lite"/>
    </source>
</evidence>
<keyword evidence="4" id="KW-0472">Membrane</keyword>
<dbReference type="InterPro" id="IPR009003">
    <property type="entry name" value="Peptidase_S1_PA"/>
</dbReference>
<dbReference type="InterPro" id="IPR001478">
    <property type="entry name" value="PDZ"/>
</dbReference>
<evidence type="ECO:0000256" key="4">
    <source>
        <dbReference type="SAM" id="Phobius"/>
    </source>
</evidence>
<feature type="compositionally biased region" description="Pro residues" evidence="3">
    <location>
        <begin position="86"/>
        <end position="97"/>
    </location>
</feature>
<feature type="compositionally biased region" description="Gly residues" evidence="3">
    <location>
        <begin position="188"/>
        <end position="208"/>
    </location>
</feature>
<dbReference type="Pfam" id="PF13365">
    <property type="entry name" value="Trypsin_2"/>
    <property type="match status" value="1"/>
</dbReference>
<keyword evidence="4" id="KW-0812">Transmembrane</keyword>
<dbReference type="PROSITE" id="PS50106">
    <property type="entry name" value="PDZ"/>
    <property type="match status" value="1"/>
</dbReference>
<proteinExistence type="predicted"/>
<evidence type="ECO:0000313" key="6">
    <source>
        <dbReference type="EMBL" id="GHD90452.1"/>
    </source>
</evidence>
<dbReference type="AlphaFoldDB" id="A0A919CVR7"/>
<reference evidence="6" key="1">
    <citation type="journal article" date="2014" name="Int. J. Syst. Evol. Microbiol.">
        <title>Complete genome sequence of Corynebacterium casei LMG S-19264T (=DSM 44701T), isolated from a smear-ripened cheese.</title>
        <authorList>
            <consortium name="US DOE Joint Genome Institute (JGI-PGF)"/>
            <person name="Walter F."/>
            <person name="Albersmeier A."/>
            <person name="Kalinowski J."/>
            <person name="Ruckert C."/>
        </authorList>
    </citation>
    <scope>NUCLEOTIDE SEQUENCE</scope>
    <source>
        <strain evidence="6">JCM 4654</strain>
    </source>
</reference>
<feature type="compositionally biased region" description="Low complexity" evidence="3">
    <location>
        <begin position="48"/>
        <end position="65"/>
    </location>
</feature>
<evidence type="ECO:0000256" key="2">
    <source>
        <dbReference type="ARBA" id="ARBA00022801"/>
    </source>
</evidence>
<dbReference type="PANTHER" id="PTHR43343:SF3">
    <property type="entry name" value="PROTEASE DO-LIKE 8, CHLOROPLASTIC"/>
    <property type="match status" value="1"/>
</dbReference>
<organism evidence="6 7">
    <name type="scientific">Streptomyces naganishii JCM 4654</name>
    <dbReference type="NCBI Taxonomy" id="1306179"/>
    <lineage>
        <taxon>Bacteria</taxon>
        <taxon>Bacillati</taxon>
        <taxon>Actinomycetota</taxon>
        <taxon>Actinomycetes</taxon>
        <taxon>Kitasatosporales</taxon>
        <taxon>Streptomycetaceae</taxon>
        <taxon>Streptomyces</taxon>
    </lineage>
</organism>
<feature type="transmembrane region" description="Helical" evidence="4">
    <location>
        <begin position="502"/>
        <end position="524"/>
    </location>
</feature>
<feature type="domain" description="PDZ" evidence="5">
    <location>
        <begin position="797"/>
        <end position="849"/>
    </location>
</feature>
<dbReference type="Gene3D" id="2.40.10.120">
    <property type="match status" value="1"/>
</dbReference>
<dbReference type="GO" id="GO:0006508">
    <property type="term" value="P:proteolysis"/>
    <property type="evidence" value="ECO:0007669"/>
    <property type="project" value="UniProtKB-KW"/>
</dbReference>
<comment type="caution">
    <text evidence="6">The sequence shown here is derived from an EMBL/GenBank/DDBJ whole genome shotgun (WGS) entry which is preliminary data.</text>
</comment>
<gene>
    <name evidence="6" type="ORF">GCM10010508_35230</name>
</gene>
<dbReference type="Gene3D" id="2.30.42.10">
    <property type="match status" value="1"/>
</dbReference>
<dbReference type="InterPro" id="IPR051201">
    <property type="entry name" value="Chloro_Bact_Ser_Proteases"/>
</dbReference>